<keyword evidence="2" id="KW-1185">Reference proteome</keyword>
<proteinExistence type="predicted"/>
<dbReference type="Proteomes" id="UP001529343">
    <property type="component" value="Unassembled WGS sequence"/>
</dbReference>
<comment type="caution">
    <text evidence="1">The sequence shown here is derived from an EMBL/GenBank/DDBJ whole genome shotgun (WGS) entry which is preliminary data.</text>
</comment>
<reference evidence="2" key="1">
    <citation type="submission" date="2023-06" db="EMBL/GenBank/DDBJ databases">
        <title>Identification and characterization of horizontal gene transfer across gut microbiota members of farm animals based on homology search.</title>
        <authorList>
            <person name="Zeman M."/>
            <person name="Kubasova T."/>
            <person name="Jahodarova E."/>
            <person name="Nykrynova M."/>
            <person name="Rychlik I."/>
        </authorList>
    </citation>
    <scope>NUCLEOTIDE SEQUENCE [LARGE SCALE GENOMIC DNA]</scope>
    <source>
        <strain evidence="2">161_Gplus</strain>
    </source>
</reference>
<name>A0ABT7UX64_9LACO</name>
<evidence type="ECO:0000313" key="2">
    <source>
        <dbReference type="Proteomes" id="UP001529343"/>
    </source>
</evidence>
<evidence type="ECO:0000313" key="1">
    <source>
        <dbReference type="EMBL" id="MDM8266269.1"/>
    </source>
</evidence>
<evidence type="ECO:0008006" key="3">
    <source>
        <dbReference type="Google" id="ProtNLM"/>
    </source>
</evidence>
<gene>
    <name evidence="1" type="ORF">QUW44_03660</name>
</gene>
<sequence>MAYGYITALNDRVQRDHIKFHNRYKFTLAGDLYYPKDIDQQ</sequence>
<reference evidence="1 2" key="2">
    <citation type="submission" date="2023-06" db="EMBL/GenBank/DDBJ databases">
        <authorList>
            <person name="Zeman M."/>
            <person name="Kubasova T."/>
            <person name="Jahodarova E."/>
            <person name="Nykrynova M."/>
            <person name="Rychlik I."/>
        </authorList>
    </citation>
    <scope>NUCLEOTIDE SEQUENCE [LARGE SCALE GENOMIC DNA]</scope>
    <source>
        <strain evidence="1 2">161_Gplus</strain>
    </source>
</reference>
<accession>A0ABT7UX64</accession>
<protein>
    <recommendedName>
        <fullName evidence="3">Transposase</fullName>
    </recommendedName>
</protein>
<dbReference type="RefSeq" id="WP_289585945.1">
    <property type="nucleotide sequence ID" value="NZ_JAUDDW010000009.1"/>
</dbReference>
<dbReference type="EMBL" id="JAUDDW010000009">
    <property type="protein sequence ID" value="MDM8266269.1"/>
    <property type="molecule type" value="Genomic_DNA"/>
</dbReference>
<organism evidence="1 2">
    <name type="scientific">Limosilactobacillus pontis</name>
    <dbReference type="NCBI Taxonomy" id="35787"/>
    <lineage>
        <taxon>Bacteria</taxon>
        <taxon>Bacillati</taxon>
        <taxon>Bacillota</taxon>
        <taxon>Bacilli</taxon>
        <taxon>Lactobacillales</taxon>
        <taxon>Lactobacillaceae</taxon>
        <taxon>Limosilactobacillus</taxon>
    </lineage>
</organism>